<sequence>MAKRQGSKENQALVEQVMQIAAGLGETLAPFTEVVVHDLRTPRHAILAIHNNLSGRTVGDPATELGLARIADNNYPQIIANYPNKFADGRRSKSTSIGIKDSEGRYVAALCLNVDVTLFKGLASILEKFSSVEGDTVRESLDPASADAIRARIDQFALDLATTPQALGAEHRRALMQQLRDEGYLDLRRAKETVAEHLGVSRATVYKAIK</sequence>
<dbReference type="Pfam" id="PF13309">
    <property type="entry name" value="HTH_22"/>
    <property type="match status" value="1"/>
</dbReference>
<dbReference type="PANTHER" id="PTHR35568:SF1">
    <property type="entry name" value="TRANSCRIPTIONAL REGULATOR DAUR"/>
    <property type="match status" value="1"/>
</dbReference>
<dbReference type="EMBL" id="HE965806">
    <property type="protein sequence ID" value="CCJ53290.1"/>
    <property type="molecule type" value="Genomic_DNA"/>
</dbReference>
<name>A0A0C6P3V5_BORBO</name>
<evidence type="ECO:0000259" key="2">
    <source>
        <dbReference type="Pfam" id="PF13309"/>
    </source>
</evidence>
<dbReference type="Pfam" id="PF08348">
    <property type="entry name" value="PAS_6"/>
    <property type="match status" value="1"/>
</dbReference>
<proteinExistence type="predicted"/>
<organism evidence="3 4">
    <name type="scientific">Bordetella bronchiseptica 253</name>
    <dbReference type="NCBI Taxonomy" id="568707"/>
    <lineage>
        <taxon>Bacteria</taxon>
        <taxon>Pseudomonadati</taxon>
        <taxon>Pseudomonadota</taxon>
        <taxon>Betaproteobacteria</taxon>
        <taxon>Burkholderiales</taxon>
        <taxon>Alcaligenaceae</taxon>
        <taxon>Bordetella</taxon>
    </lineage>
</organism>
<dbReference type="GeneID" id="93203729"/>
<dbReference type="HOGENOM" id="CLU_080179_0_1_4"/>
<dbReference type="AlphaFoldDB" id="A0A0C6P3V5"/>
<evidence type="ECO:0000259" key="1">
    <source>
        <dbReference type="Pfam" id="PF08348"/>
    </source>
</evidence>
<gene>
    <name evidence="3" type="ORF">BN112_1373</name>
</gene>
<dbReference type="OrthoDB" id="9796595at2"/>
<dbReference type="InterPro" id="IPR013559">
    <property type="entry name" value="YheO"/>
</dbReference>
<feature type="domain" description="YheO-like" evidence="1">
    <location>
        <begin position="15"/>
        <end position="122"/>
    </location>
</feature>
<dbReference type="PANTHER" id="PTHR35568">
    <property type="entry name" value="TRANSCRIPTIONAL REGULATOR DAUR"/>
    <property type="match status" value="1"/>
</dbReference>
<protein>
    <recommendedName>
        <fullName evidence="5">DNA-binding protein</fullName>
    </recommendedName>
</protein>
<evidence type="ECO:0008006" key="5">
    <source>
        <dbReference type="Google" id="ProtNLM"/>
    </source>
</evidence>
<dbReference type="KEGG" id="bbh:BN112_1373"/>
<feature type="domain" description="Transcriptional regulator DauR-like HTH" evidence="2">
    <location>
        <begin position="149"/>
        <end position="209"/>
    </location>
</feature>
<dbReference type="InterPro" id="IPR039446">
    <property type="entry name" value="DauR-like"/>
</dbReference>
<dbReference type="Proteomes" id="UP000007564">
    <property type="component" value="Chromosome"/>
</dbReference>
<reference evidence="3 4" key="1">
    <citation type="journal article" date="2012" name="BMC Genomics">
        <title>Comparative genomics of the classical Bordetella subspecies: the evolution and exchange of virulence-associated diversity amongst closely related pathogens.</title>
        <authorList>
            <person name="Park J."/>
            <person name="Zhang Y."/>
            <person name="Buboltz A.M."/>
            <person name="Zhang X."/>
            <person name="Schuster S.C."/>
            <person name="Ahuja U."/>
            <person name="Liu M."/>
            <person name="Miller J.F."/>
            <person name="Sebaihia M."/>
            <person name="Bentley S.D."/>
            <person name="Parkhill J."/>
            <person name="Harvill E.T."/>
        </authorList>
    </citation>
    <scope>NUCLEOTIDE SEQUENCE [LARGE SCALE GENOMIC DNA]</scope>
    <source>
        <strain evidence="3 4">253</strain>
    </source>
</reference>
<evidence type="ECO:0000313" key="4">
    <source>
        <dbReference type="Proteomes" id="UP000007564"/>
    </source>
</evidence>
<accession>A0A0C6P3V5</accession>
<dbReference type="RefSeq" id="WP_003812619.1">
    <property type="nucleotide sequence ID" value="NC_019382.1"/>
</dbReference>
<evidence type="ECO:0000313" key="3">
    <source>
        <dbReference type="EMBL" id="CCJ53290.1"/>
    </source>
</evidence>
<dbReference type="InterPro" id="IPR039445">
    <property type="entry name" value="DauR-like_HTH"/>
</dbReference>